<comment type="subcellular location">
    <subcellularLocation>
        <location evidence="1">Cell membrane</location>
        <topology evidence="1">Multi-pass membrane protein</topology>
    </subcellularLocation>
</comment>
<dbReference type="AlphaFoldDB" id="A0A372NY09"/>
<feature type="transmembrane region" description="Helical" evidence="7">
    <location>
        <begin position="285"/>
        <end position="313"/>
    </location>
</feature>
<feature type="transmembrane region" description="Helical" evidence="7">
    <location>
        <begin position="381"/>
        <end position="404"/>
    </location>
</feature>
<evidence type="ECO:0000256" key="5">
    <source>
        <dbReference type="ARBA" id="ARBA00023136"/>
    </source>
</evidence>
<name>A0A372NY09_9SPHI</name>
<dbReference type="Proteomes" id="UP000264217">
    <property type="component" value="Unassembled WGS sequence"/>
</dbReference>
<accession>A0A372NY09</accession>
<dbReference type="InterPro" id="IPR050250">
    <property type="entry name" value="Macrolide_Exporter_MacB"/>
</dbReference>
<sequence>MIILKLIRESFLFAFDALRQNKLRTLLSLLGVTIGIFTIIAVFSAVDTLRNNLQQSVNKLGSNSIYVQKWPWVGEDNFPWWKYMQRPVPKLRDFDQLSRRSQTAKALSYEISIDNRTVKYGSNTVDGAQIDAVSHDHDKTWNFDFQDGRYFTEIESRTGAPVTVIGADIASNLFPDGGAVGKQIKIMGRKLTVIGVFTKEGKDMLGITSDNEILLPLNFAKNVIDVENEKYNPQIVVRGQDNLTDVEVESEVRGIMRSIHSIRPGAEDDFSLNKSTILSNQLDQLFGVVNIVGLIIGGFSILVGGFGIANIMFVSVKERTNIIGIQKSLGAKNYFIMLQFLIEAVVLCLMGGFIGLFLVYLGTFAVKAIADLQVVLDASNVIFGISISVAIGMLSGIVPAYFAAKLDPVEAIRTN</sequence>
<keyword evidence="11" id="KW-1185">Reference proteome</keyword>
<evidence type="ECO:0000259" key="8">
    <source>
        <dbReference type="Pfam" id="PF02687"/>
    </source>
</evidence>
<feature type="domain" description="ABC3 transporter permease C-terminal" evidence="8">
    <location>
        <begin position="295"/>
        <end position="408"/>
    </location>
</feature>
<organism evidence="10 11">
    <name type="scientific">Mucilaginibacter conchicola</name>
    <dbReference type="NCBI Taxonomy" id="2303333"/>
    <lineage>
        <taxon>Bacteria</taxon>
        <taxon>Pseudomonadati</taxon>
        <taxon>Bacteroidota</taxon>
        <taxon>Sphingobacteriia</taxon>
        <taxon>Sphingobacteriales</taxon>
        <taxon>Sphingobacteriaceae</taxon>
        <taxon>Mucilaginibacter</taxon>
    </lineage>
</organism>
<evidence type="ECO:0000256" key="4">
    <source>
        <dbReference type="ARBA" id="ARBA00022989"/>
    </source>
</evidence>
<gene>
    <name evidence="10" type="ORF">D0C36_05570</name>
</gene>
<dbReference type="EMBL" id="QWDC01000001">
    <property type="protein sequence ID" value="RFZ94996.1"/>
    <property type="molecule type" value="Genomic_DNA"/>
</dbReference>
<evidence type="ECO:0000256" key="2">
    <source>
        <dbReference type="ARBA" id="ARBA00022475"/>
    </source>
</evidence>
<evidence type="ECO:0000256" key="6">
    <source>
        <dbReference type="ARBA" id="ARBA00038076"/>
    </source>
</evidence>
<dbReference type="GO" id="GO:0022857">
    <property type="term" value="F:transmembrane transporter activity"/>
    <property type="evidence" value="ECO:0007669"/>
    <property type="project" value="TreeGrafter"/>
</dbReference>
<reference evidence="10 11" key="1">
    <citation type="submission" date="2018-08" db="EMBL/GenBank/DDBJ databases">
        <title>Mucilaginibacter sp. MYSH2.</title>
        <authorList>
            <person name="Seo T."/>
        </authorList>
    </citation>
    <scope>NUCLEOTIDE SEQUENCE [LARGE SCALE GENOMIC DNA]</scope>
    <source>
        <strain evidence="10 11">MYSH2</strain>
    </source>
</reference>
<keyword evidence="4 7" id="KW-1133">Transmembrane helix</keyword>
<proteinExistence type="inferred from homology"/>
<evidence type="ECO:0000256" key="1">
    <source>
        <dbReference type="ARBA" id="ARBA00004651"/>
    </source>
</evidence>
<feature type="transmembrane region" description="Helical" evidence="7">
    <location>
        <begin position="26"/>
        <end position="46"/>
    </location>
</feature>
<dbReference type="Pfam" id="PF02687">
    <property type="entry name" value="FtsX"/>
    <property type="match status" value="1"/>
</dbReference>
<evidence type="ECO:0000256" key="3">
    <source>
        <dbReference type="ARBA" id="ARBA00022692"/>
    </source>
</evidence>
<dbReference type="Pfam" id="PF12704">
    <property type="entry name" value="MacB_PCD"/>
    <property type="match status" value="1"/>
</dbReference>
<keyword evidence="5 7" id="KW-0472">Membrane</keyword>
<feature type="transmembrane region" description="Helical" evidence="7">
    <location>
        <begin position="334"/>
        <end position="361"/>
    </location>
</feature>
<evidence type="ECO:0000313" key="10">
    <source>
        <dbReference type="EMBL" id="RFZ94996.1"/>
    </source>
</evidence>
<evidence type="ECO:0000259" key="9">
    <source>
        <dbReference type="Pfam" id="PF12704"/>
    </source>
</evidence>
<dbReference type="InterPro" id="IPR003838">
    <property type="entry name" value="ABC3_permease_C"/>
</dbReference>
<dbReference type="PANTHER" id="PTHR30572">
    <property type="entry name" value="MEMBRANE COMPONENT OF TRANSPORTER-RELATED"/>
    <property type="match status" value="1"/>
</dbReference>
<dbReference type="OrthoDB" id="9770036at2"/>
<comment type="caution">
    <text evidence="10">The sequence shown here is derived from an EMBL/GenBank/DDBJ whole genome shotgun (WGS) entry which is preliminary data.</text>
</comment>
<dbReference type="PANTHER" id="PTHR30572:SF4">
    <property type="entry name" value="ABC TRANSPORTER PERMEASE YTRF"/>
    <property type="match status" value="1"/>
</dbReference>
<keyword evidence="2" id="KW-1003">Cell membrane</keyword>
<dbReference type="InterPro" id="IPR025857">
    <property type="entry name" value="MacB_PCD"/>
</dbReference>
<evidence type="ECO:0000256" key="7">
    <source>
        <dbReference type="SAM" id="Phobius"/>
    </source>
</evidence>
<dbReference type="GO" id="GO:0005886">
    <property type="term" value="C:plasma membrane"/>
    <property type="evidence" value="ECO:0007669"/>
    <property type="project" value="UniProtKB-SubCell"/>
</dbReference>
<evidence type="ECO:0000313" key="11">
    <source>
        <dbReference type="Proteomes" id="UP000264217"/>
    </source>
</evidence>
<dbReference type="RefSeq" id="WP_117390554.1">
    <property type="nucleotide sequence ID" value="NZ_QWDC01000001.1"/>
</dbReference>
<protein>
    <submittedName>
        <fullName evidence="10">ABC transporter permease</fullName>
    </submittedName>
</protein>
<feature type="domain" description="MacB-like periplasmic core" evidence="9">
    <location>
        <begin position="25"/>
        <end position="253"/>
    </location>
</feature>
<keyword evidence="3 7" id="KW-0812">Transmembrane</keyword>
<comment type="similarity">
    <text evidence="6">Belongs to the ABC-4 integral membrane protein family.</text>
</comment>